<feature type="compositionally biased region" description="Polar residues" evidence="1">
    <location>
        <begin position="37"/>
        <end position="52"/>
    </location>
</feature>
<sequence length="198" mass="22279">MPRHFTRREDRMKSLISPVQRRPPVLPGPTPRDDDATSTAPVSGRTAATTESRVVREARNYADPDILEPRWLRVSDTPFDAPYKATKGYGRQMHPTTVSYDAPDGFQISPERGTHYEEHQEASPSRLPHQLSPDRGGVSLTAPEFFQPTEHPPLKETRYHKVQYDGRVFLEPHKDKARPGFSLAPTPRHLLPSARGGG</sequence>
<feature type="region of interest" description="Disordered" evidence="1">
    <location>
        <begin position="1"/>
        <end position="67"/>
    </location>
</feature>
<dbReference type="EMBL" id="HBIW01022605">
    <property type="protein sequence ID" value="CAE0704035.1"/>
    <property type="molecule type" value="Transcribed_RNA"/>
</dbReference>
<gene>
    <name evidence="2" type="ORF">PCAL00307_LOCUS19483</name>
</gene>
<proteinExistence type="predicted"/>
<reference evidence="2" key="1">
    <citation type="submission" date="2021-01" db="EMBL/GenBank/DDBJ databases">
        <authorList>
            <person name="Corre E."/>
            <person name="Pelletier E."/>
            <person name="Niang G."/>
            <person name="Scheremetjew M."/>
            <person name="Finn R."/>
            <person name="Kale V."/>
            <person name="Holt S."/>
            <person name="Cochrane G."/>
            <person name="Meng A."/>
            <person name="Brown T."/>
            <person name="Cohen L."/>
        </authorList>
    </citation>
    <scope>NUCLEOTIDE SEQUENCE</scope>
    <source>
        <strain evidence="2">CCMP1756</strain>
    </source>
</reference>
<dbReference type="AlphaFoldDB" id="A0A7S4A597"/>
<evidence type="ECO:0000256" key="1">
    <source>
        <dbReference type="SAM" id="MobiDB-lite"/>
    </source>
</evidence>
<organism evidence="2">
    <name type="scientific">Pelagomonas calceolata</name>
    <dbReference type="NCBI Taxonomy" id="35677"/>
    <lineage>
        <taxon>Eukaryota</taxon>
        <taxon>Sar</taxon>
        <taxon>Stramenopiles</taxon>
        <taxon>Ochrophyta</taxon>
        <taxon>Pelagophyceae</taxon>
        <taxon>Pelagomonadales</taxon>
        <taxon>Pelagomonadaceae</taxon>
        <taxon>Pelagomonas</taxon>
    </lineage>
</organism>
<feature type="compositionally biased region" description="Basic and acidic residues" evidence="1">
    <location>
        <begin position="53"/>
        <end position="67"/>
    </location>
</feature>
<feature type="compositionally biased region" description="Basic and acidic residues" evidence="1">
    <location>
        <begin position="112"/>
        <end position="121"/>
    </location>
</feature>
<accession>A0A7S4A597</accession>
<protein>
    <submittedName>
        <fullName evidence="2">Uncharacterized protein</fullName>
    </submittedName>
</protein>
<feature type="region of interest" description="Disordered" evidence="1">
    <location>
        <begin position="85"/>
        <end position="158"/>
    </location>
</feature>
<feature type="region of interest" description="Disordered" evidence="1">
    <location>
        <begin position="171"/>
        <end position="198"/>
    </location>
</feature>
<name>A0A7S4A597_9STRA</name>
<evidence type="ECO:0000313" key="2">
    <source>
        <dbReference type="EMBL" id="CAE0704035.1"/>
    </source>
</evidence>